<feature type="transmembrane region" description="Helical" evidence="2">
    <location>
        <begin position="12"/>
        <end position="32"/>
    </location>
</feature>
<keyword evidence="5" id="KW-1185">Reference proteome</keyword>
<organism evidence="4 5">
    <name type="scientific">Maridesulfovibrio ferrireducens</name>
    <dbReference type="NCBI Taxonomy" id="246191"/>
    <lineage>
        <taxon>Bacteria</taxon>
        <taxon>Pseudomonadati</taxon>
        <taxon>Thermodesulfobacteriota</taxon>
        <taxon>Desulfovibrionia</taxon>
        <taxon>Desulfovibrionales</taxon>
        <taxon>Desulfovibrionaceae</taxon>
        <taxon>Maridesulfovibrio</taxon>
    </lineage>
</organism>
<dbReference type="InterPro" id="IPR036291">
    <property type="entry name" value="NAD(P)-bd_dom_sf"/>
</dbReference>
<evidence type="ECO:0000259" key="3">
    <source>
        <dbReference type="PROSITE" id="PS51201"/>
    </source>
</evidence>
<sequence length="382" mass="42021">MNFIEWLKTGFGKLVLATAGLLLLSTFGFYWLELKESANANFSNAFWWSIVTLTTVGYGDLVPATVPGRILGALVMLSGIGLVTSLTGNMASMLVEQKAKKRKGLLTVKISDHVIILGWNDYAFGLVESLLKQTALKNFNLVIVCDLLEQQRDEIAFKLDLGDKLHFVHGSICQASVIARANPEFAKTIYVLCQDNIESKEADQQAIYAVLALRTMSPKVPIYAEIAKYENREHLRRAGANEILHRGEISARMMGMMGINSSMLSFFRNLLGIGNSGRLLFRPCTSDDKRKNWGELSSILRTTDGALPVAACKLGKNLSLQDVMDESSALDQFIIELFENSGQDTSLGLQGPEVKMNPADSEPMAQYDALLVISAAGDFDHD</sequence>
<dbReference type="PRINTS" id="PR00169">
    <property type="entry name" value="KCHANNEL"/>
</dbReference>
<keyword evidence="2" id="KW-0812">Transmembrane</keyword>
<keyword evidence="2" id="KW-0472">Membrane</keyword>
<dbReference type="GO" id="GO:0006813">
    <property type="term" value="P:potassium ion transport"/>
    <property type="evidence" value="ECO:0007669"/>
    <property type="project" value="InterPro"/>
</dbReference>
<dbReference type="GO" id="GO:0005886">
    <property type="term" value="C:plasma membrane"/>
    <property type="evidence" value="ECO:0007669"/>
    <property type="project" value="UniProtKB-SubCell"/>
</dbReference>
<keyword evidence="2" id="KW-1133">Transmembrane helix</keyword>
<dbReference type="Gene3D" id="1.10.287.70">
    <property type="match status" value="1"/>
</dbReference>
<feature type="transmembrane region" description="Helical" evidence="2">
    <location>
        <begin position="44"/>
        <end position="64"/>
    </location>
</feature>
<dbReference type="Pfam" id="PF22614">
    <property type="entry name" value="Slo-like_RCK"/>
    <property type="match status" value="1"/>
</dbReference>
<dbReference type="PANTHER" id="PTHR43833:SF9">
    <property type="entry name" value="POTASSIUM CHANNEL PROTEIN YUGO-RELATED"/>
    <property type="match status" value="1"/>
</dbReference>
<keyword evidence="4" id="KW-0813">Transport</keyword>
<comment type="subcellular location">
    <subcellularLocation>
        <location evidence="1">Cell membrane</location>
        <topology evidence="1">Multi-pass membrane protein</topology>
    </subcellularLocation>
</comment>
<dbReference type="Gene3D" id="3.40.50.720">
    <property type="entry name" value="NAD(P)-binding Rossmann-like Domain"/>
    <property type="match status" value="1"/>
</dbReference>
<dbReference type="InterPro" id="IPR050721">
    <property type="entry name" value="Trk_Ktr_HKT_K-transport"/>
</dbReference>
<dbReference type="Proteomes" id="UP000199053">
    <property type="component" value="Unassembled WGS sequence"/>
</dbReference>
<name>A0A1G9CCU1_9BACT</name>
<dbReference type="STRING" id="246191.SAMN05660337_0631"/>
<feature type="domain" description="RCK N-terminal" evidence="3">
    <location>
        <begin position="111"/>
        <end position="245"/>
    </location>
</feature>
<evidence type="ECO:0000313" key="5">
    <source>
        <dbReference type="Proteomes" id="UP000199053"/>
    </source>
</evidence>
<evidence type="ECO:0000256" key="2">
    <source>
        <dbReference type="SAM" id="Phobius"/>
    </source>
</evidence>
<keyword evidence="4" id="KW-0407">Ion channel</keyword>
<gene>
    <name evidence="4" type="ORF">SAMN05660337_0631</name>
</gene>
<dbReference type="AlphaFoldDB" id="A0A1G9CCU1"/>
<dbReference type="InterPro" id="IPR003148">
    <property type="entry name" value="RCK_N"/>
</dbReference>
<dbReference type="PANTHER" id="PTHR43833">
    <property type="entry name" value="POTASSIUM CHANNEL PROTEIN 2-RELATED-RELATED"/>
    <property type="match status" value="1"/>
</dbReference>
<feature type="transmembrane region" description="Helical" evidence="2">
    <location>
        <begin position="70"/>
        <end position="95"/>
    </location>
</feature>
<protein>
    <submittedName>
        <fullName evidence="4">Voltage-gated potassium channel</fullName>
    </submittedName>
</protein>
<evidence type="ECO:0000256" key="1">
    <source>
        <dbReference type="ARBA" id="ARBA00004651"/>
    </source>
</evidence>
<dbReference type="OrthoDB" id="9799090at2"/>
<dbReference type="SUPFAM" id="SSF51735">
    <property type="entry name" value="NAD(P)-binding Rossmann-fold domains"/>
    <property type="match status" value="1"/>
</dbReference>
<dbReference type="PROSITE" id="PS51201">
    <property type="entry name" value="RCK_N"/>
    <property type="match status" value="1"/>
</dbReference>
<accession>A0A1G9CCU1</accession>
<evidence type="ECO:0000313" key="4">
    <source>
        <dbReference type="EMBL" id="SDK49469.1"/>
    </source>
</evidence>
<dbReference type="InterPro" id="IPR013099">
    <property type="entry name" value="K_chnl_dom"/>
</dbReference>
<dbReference type="EMBL" id="FNGA01000001">
    <property type="protein sequence ID" value="SDK49469.1"/>
    <property type="molecule type" value="Genomic_DNA"/>
</dbReference>
<dbReference type="RefSeq" id="WP_092158117.1">
    <property type="nucleotide sequence ID" value="NZ_FNGA01000001.1"/>
</dbReference>
<reference evidence="5" key="1">
    <citation type="submission" date="2016-10" db="EMBL/GenBank/DDBJ databases">
        <authorList>
            <person name="Varghese N."/>
            <person name="Submissions S."/>
        </authorList>
    </citation>
    <scope>NUCLEOTIDE SEQUENCE [LARGE SCALE GENOMIC DNA]</scope>
    <source>
        <strain evidence="5">DSM 16995</strain>
    </source>
</reference>
<dbReference type="Pfam" id="PF07885">
    <property type="entry name" value="Ion_trans_2"/>
    <property type="match status" value="1"/>
</dbReference>
<dbReference type="GO" id="GO:0034220">
    <property type="term" value="P:monoatomic ion transmembrane transport"/>
    <property type="evidence" value="ECO:0007669"/>
    <property type="project" value="UniProtKB-KW"/>
</dbReference>
<keyword evidence="4" id="KW-0406">Ion transport</keyword>
<dbReference type="SUPFAM" id="SSF81324">
    <property type="entry name" value="Voltage-gated potassium channels"/>
    <property type="match status" value="1"/>
</dbReference>
<proteinExistence type="predicted"/>